<dbReference type="Pfam" id="PF12802">
    <property type="entry name" value="MarR_2"/>
    <property type="match status" value="1"/>
</dbReference>
<dbReference type="InterPro" id="IPR036388">
    <property type="entry name" value="WH-like_DNA-bd_sf"/>
</dbReference>
<dbReference type="InterPro" id="IPR036390">
    <property type="entry name" value="WH_DNA-bd_sf"/>
</dbReference>
<evidence type="ECO:0000313" key="3">
    <source>
        <dbReference type="Proteomes" id="UP001056937"/>
    </source>
</evidence>
<proteinExistence type="predicted"/>
<dbReference type="InterPro" id="IPR000835">
    <property type="entry name" value="HTH_MarR-typ"/>
</dbReference>
<sequence>METGNPLGTPSSPATSDVRAELINALHRSLATAPGQATIRLMLARRLLAGRQRRAMMIPGVSFGEPAWDILLDLYVAAREHRRVSVSDACIAAQVPPTTAVRWIKRLEAQGAVVRHPDPDDRRRWFVSLSVALLASVDQWLDAEWQSLSKMQA</sequence>
<keyword evidence="3" id="KW-1185">Reference proteome</keyword>
<dbReference type="PANTHER" id="PTHR33164:SF43">
    <property type="entry name" value="HTH-TYPE TRANSCRIPTIONAL REPRESSOR YETL"/>
    <property type="match status" value="1"/>
</dbReference>
<feature type="domain" description="HTH marR-type" evidence="1">
    <location>
        <begin position="54"/>
        <end position="153"/>
    </location>
</feature>
<dbReference type="PANTHER" id="PTHR33164">
    <property type="entry name" value="TRANSCRIPTIONAL REGULATOR, MARR FAMILY"/>
    <property type="match status" value="1"/>
</dbReference>
<protein>
    <submittedName>
        <fullName evidence="2">MarR family transcriptional regulator</fullName>
    </submittedName>
</protein>
<organism evidence="2 3">
    <name type="scientific">Sphingomonas morindae</name>
    <dbReference type="NCBI Taxonomy" id="1541170"/>
    <lineage>
        <taxon>Bacteria</taxon>
        <taxon>Pseudomonadati</taxon>
        <taxon>Pseudomonadota</taxon>
        <taxon>Alphaproteobacteria</taxon>
        <taxon>Sphingomonadales</taxon>
        <taxon>Sphingomonadaceae</taxon>
        <taxon>Sphingomonas</taxon>
    </lineage>
</organism>
<dbReference type="RefSeq" id="WP_252167577.1">
    <property type="nucleotide sequence ID" value="NZ_CP084930.1"/>
</dbReference>
<dbReference type="InterPro" id="IPR039422">
    <property type="entry name" value="MarR/SlyA-like"/>
</dbReference>
<accession>A0ABY4X9X9</accession>
<gene>
    <name evidence="2" type="ORF">LHA26_04695</name>
</gene>
<reference evidence="2" key="1">
    <citation type="journal article" date="2022" name="Toxins">
        <title>Genomic Analysis of Sphingopyxis sp. USTB-05 for Biodegrading Cyanobacterial Hepatotoxins.</title>
        <authorList>
            <person name="Liu C."/>
            <person name="Xu Q."/>
            <person name="Zhao Z."/>
            <person name="Zhang H."/>
            <person name="Liu X."/>
            <person name="Yin C."/>
            <person name="Liu Y."/>
            <person name="Yan H."/>
        </authorList>
    </citation>
    <scope>NUCLEOTIDE SEQUENCE</scope>
    <source>
        <strain evidence="2">NBD5</strain>
    </source>
</reference>
<name>A0ABY4X9X9_9SPHN</name>
<dbReference type="SMART" id="SM00347">
    <property type="entry name" value="HTH_MARR"/>
    <property type="match status" value="1"/>
</dbReference>
<dbReference type="SUPFAM" id="SSF46785">
    <property type="entry name" value="Winged helix' DNA-binding domain"/>
    <property type="match status" value="1"/>
</dbReference>
<dbReference type="Proteomes" id="UP001056937">
    <property type="component" value="Chromosome 1"/>
</dbReference>
<evidence type="ECO:0000313" key="2">
    <source>
        <dbReference type="EMBL" id="USI73771.1"/>
    </source>
</evidence>
<dbReference type="Gene3D" id="1.10.10.10">
    <property type="entry name" value="Winged helix-like DNA-binding domain superfamily/Winged helix DNA-binding domain"/>
    <property type="match status" value="1"/>
</dbReference>
<dbReference type="EMBL" id="CP084930">
    <property type="protein sequence ID" value="USI73771.1"/>
    <property type="molecule type" value="Genomic_DNA"/>
</dbReference>
<evidence type="ECO:0000259" key="1">
    <source>
        <dbReference type="SMART" id="SM00347"/>
    </source>
</evidence>